<dbReference type="Proteomes" id="UP000217758">
    <property type="component" value="Chromosome"/>
</dbReference>
<organism evidence="2 3">
    <name type="scientific">Streptococcus troglodytae</name>
    <dbReference type="NCBI Taxonomy" id="1111760"/>
    <lineage>
        <taxon>Bacteria</taxon>
        <taxon>Bacillati</taxon>
        <taxon>Bacillota</taxon>
        <taxon>Bacilli</taxon>
        <taxon>Lactobacillales</taxon>
        <taxon>Streptococcaceae</taxon>
        <taxon>Streptococcus</taxon>
    </lineage>
</organism>
<proteinExistence type="predicted"/>
<evidence type="ECO:0000313" key="2">
    <source>
        <dbReference type="EMBL" id="BAQ23969.1"/>
    </source>
</evidence>
<protein>
    <submittedName>
        <fullName evidence="2">Toxin-antitoxin system, antitoxin component,HicB family</fullName>
    </submittedName>
</protein>
<evidence type="ECO:0000259" key="1">
    <source>
        <dbReference type="Pfam" id="PF15919"/>
    </source>
</evidence>
<dbReference type="InterPro" id="IPR031807">
    <property type="entry name" value="HicB-like"/>
</dbReference>
<dbReference type="Gene3D" id="3.30.160.250">
    <property type="match status" value="1"/>
</dbReference>
<keyword evidence="3" id="KW-1185">Reference proteome</keyword>
<dbReference type="InterPro" id="IPR035069">
    <property type="entry name" value="TTHA1013/TTHA0281-like"/>
</dbReference>
<dbReference type="RefSeq" id="WP_128833075.1">
    <property type="nucleotide sequence ID" value="NZ_AP014612.1"/>
</dbReference>
<dbReference type="KEGG" id="strg:SRT_07080"/>
<name>A0A1L7LIK4_9STRE</name>
<gene>
    <name evidence="2" type="ORF">SRT_07080</name>
</gene>
<evidence type="ECO:0000313" key="3">
    <source>
        <dbReference type="Proteomes" id="UP000217758"/>
    </source>
</evidence>
<dbReference type="Pfam" id="PF15919">
    <property type="entry name" value="HicB_lk_antitox"/>
    <property type="match status" value="1"/>
</dbReference>
<reference evidence="2 3" key="1">
    <citation type="journal article" date="2016" name="Microbiol. Immunol.">
        <title>Complete genome sequence of Streptococcus troglodytae TKU31 isolated from the oral cavity of a chimpanzee (Pan troglodytes).</title>
        <authorList>
            <person name="Okamoto M."/>
            <person name="Naito M."/>
            <person name="Miyanohara M."/>
            <person name="Imai S."/>
            <person name="Nomura Y."/>
            <person name="Saito W."/>
            <person name="Momoi Y."/>
            <person name="Takada K."/>
            <person name="Miyabe-Nishiwaki T."/>
            <person name="Tomonaga M."/>
            <person name="Hanada N."/>
        </authorList>
    </citation>
    <scope>NUCLEOTIDE SEQUENCE [LARGE SCALE GENOMIC DNA]</scope>
    <source>
        <strain evidence="3">TKU 31</strain>
    </source>
</reference>
<dbReference type="SUPFAM" id="SSF143100">
    <property type="entry name" value="TTHA1013/TTHA0281-like"/>
    <property type="match status" value="1"/>
</dbReference>
<dbReference type="AlphaFoldDB" id="A0A1L7LIK4"/>
<feature type="domain" description="HicB-like antitoxin of toxin-antitoxin system" evidence="1">
    <location>
        <begin position="5"/>
        <end position="107"/>
    </location>
</feature>
<sequence>MLKTYPAIFHKEEEGYWVEFPEFGGGTQGEDLEEAMKNARQMLESVLASYLDEGMKLPNPSEIRKLSVEDGFATMIQADPSPYLKNNKAIRKNVTVPEWLVQLADRDQVNYSEVLTKALERKLQL</sequence>
<accession>A0A1L7LIK4</accession>
<dbReference type="EMBL" id="AP014612">
    <property type="protein sequence ID" value="BAQ23969.1"/>
    <property type="molecule type" value="Genomic_DNA"/>
</dbReference>